<reference evidence="2 3" key="1">
    <citation type="submission" date="2016-10" db="EMBL/GenBank/DDBJ databases">
        <authorList>
            <person name="de Groot N.N."/>
        </authorList>
    </citation>
    <scope>NUCLEOTIDE SEQUENCE [LARGE SCALE GENOMIC DNA]</scope>
    <source>
        <strain evidence="2 3">CGMCC 4.2026</strain>
    </source>
</reference>
<name>A0A1H8DTX5_9ACTN</name>
<keyword evidence="3" id="KW-1185">Reference proteome</keyword>
<evidence type="ECO:0000256" key="1">
    <source>
        <dbReference type="SAM" id="Phobius"/>
    </source>
</evidence>
<gene>
    <name evidence="2" type="ORF">SAMN05216267_1001293</name>
</gene>
<feature type="transmembrane region" description="Helical" evidence="1">
    <location>
        <begin position="154"/>
        <end position="171"/>
    </location>
</feature>
<feature type="transmembrane region" description="Helical" evidence="1">
    <location>
        <begin position="21"/>
        <end position="48"/>
    </location>
</feature>
<evidence type="ECO:0000313" key="3">
    <source>
        <dbReference type="Proteomes" id="UP000181951"/>
    </source>
</evidence>
<dbReference type="Proteomes" id="UP000181951">
    <property type="component" value="Unassembled WGS sequence"/>
</dbReference>
<keyword evidence="1" id="KW-0812">Transmembrane</keyword>
<dbReference type="OrthoDB" id="4332438at2"/>
<keyword evidence="1" id="KW-1133">Transmembrane helix</keyword>
<feature type="transmembrane region" description="Helical" evidence="1">
    <location>
        <begin position="127"/>
        <end position="147"/>
    </location>
</feature>
<evidence type="ECO:0000313" key="2">
    <source>
        <dbReference type="EMBL" id="SEN10616.1"/>
    </source>
</evidence>
<dbReference type="STRING" id="310780.SAMN05216267_1001293"/>
<dbReference type="EMBL" id="FODD01000001">
    <property type="protein sequence ID" value="SEN10616.1"/>
    <property type="molecule type" value="Genomic_DNA"/>
</dbReference>
<accession>A0A1H8DTX5</accession>
<proteinExistence type="predicted"/>
<sequence>MPWPKIARMVKRSRSRRAAEGAWGLVLLARVLGIGALAALILASGAWASWRTAQHVMLTKGHDRGTVTLAACGDSSCTGPFAPEGAATARPKVTVSLPVRHHVGEKVPVVIEPGTDTGVRAGLGGVLFAWVPLGGALLLAAVVVGGGMRMPRTAWTLAAAGAALLGGAFLTL</sequence>
<organism evidence="2 3">
    <name type="scientific">Actinacidiphila rubida</name>
    <dbReference type="NCBI Taxonomy" id="310780"/>
    <lineage>
        <taxon>Bacteria</taxon>
        <taxon>Bacillati</taxon>
        <taxon>Actinomycetota</taxon>
        <taxon>Actinomycetes</taxon>
        <taxon>Kitasatosporales</taxon>
        <taxon>Streptomycetaceae</taxon>
        <taxon>Actinacidiphila</taxon>
    </lineage>
</organism>
<keyword evidence="1" id="KW-0472">Membrane</keyword>
<protein>
    <submittedName>
        <fullName evidence="2">Uncharacterized protein</fullName>
    </submittedName>
</protein>
<dbReference type="AlphaFoldDB" id="A0A1H8DTX5"/>